<dbReference type="RefSeq" id="XP_030978303.1">
    <property type="nucleotide sequence ID" value="XM_031129258.1"/>
</dbReference>
<gene>
    <name evidence="2" type="ORF">PgNI_09271</name>
</gene>
<name>A0A6P8ATR3_PYRGI</name>
<reference evidence="2" key="1">
    <citation type="journal article" date="2019" name="Mol. Biol. Evol.">
        <title>Blast fungal genomes show frequent chromosomal changes, gene gains and losses, and effector gene turnover.</title>
        <authorList>
            <person name="Gomez Luciano L.B."/>
            <person name="Jason Tsai I."/>
            <person name="Chuma I."/>
            <person name="Tosa Y."/>
            <person name="Chen Y.H."/>
            <person name="Li J.Y."/>
            <person name="Li M.Y."/>
            <person name="Jade Lu M.Y."/>
            <person name="Nakayashiki H."/>
            <person name="Li W.H."/>
        </authorList>
    </citation>
    <scope>NUCLEOTIDE SEQUENCE</scope>
    <source>
        <strain evidence="2">NI907</strain>
    </source>
</reference>
<sequence length="103" mass="11157">MKVDQERFSTRLFMLDTSFLQDCSDTDSTSTVSAIPLPAHLVERLEIPLGQVLDDVAMGSQKNATYERTLGWVFTAAGAHSGSWTGNSGCAPSLWMTAAARKC</sequence>
<dbReference type="AlphaFoldDB" id="A0A6P8ATR3"/>
<evidence type="ECO:0000313" key="1">
    <source>
        <dbReference type="Proteomes" id="UP000515153"/>
    </source>
</evidence>
<dbReference type="KEGG" id="pgri:PgNI_09271"/>
<dbReference type="Proteomes" id="UP000515153">
    <property type="component" value="Unplaced"/>
</dbReference>
<reference evidence="2" key="3">
    <citation type="submission" date="2025-08" db="UniProtKB">
        <authorList>
            <consortium name="RefSeq"/>
        </authorList>
    </citation>
    <scope>IDENTIFICATION</scope>
    <source>
        <strain evidence="2">NI907</strain>
    </source>
</reference>
<protein>
    <submittedName>
        <fullName evidence="2">Uncharacterized protein</fullName>
    </submittedName>
</protein>
<keyword evidence="1" id="KW-1185">Reference proteome</keyword>
<proteinExistence type="predicted"/>
<accession>A0A6P8ATR3</accession>
<evidence type="ECO:0000313" key="2">
    <source>
        <dbReference type="RefSeq" id="XP_030978303.1"/>
    </source>
</evidence>
<organism evidence="1 2">
    <name type="scientific">Pyricularia grisea</name>
    <name type="common">Crabgrass-specific blast fungus</name>
    <name type="synonym">Magnaporthe grisea</name>
    <dbReference type="NCBI Taxonomy" id="148305"/>
    <lineage>
        <taxon>Eukaryota</taxon>
        <taxon>Fungi</taxon>
        <taxon>Dikarya</taxon>
        <taxon>Ascomycota</taxon>
        <taxon>Pezizomycotina</taxon>
        <taxon>Sordariomycetes</taxon>
        <taxon>Sordariomycetidae</taxon>
        <taxon>Magnaporthales</taxon>
        <taxon>Pyriculariaceae</taxon>
        <taxon>Pyricularia</taxon>
    </lineage>
</organism>
<dbReference type="GeneID" id="41964166"/>
<reference evidence="2" key="2">
    <citation type="submission" date="2019-10" db="EMBL/GenBank/DDBJ databases">
        <authorList>
            <consortium name="NCBI Genome Project"/>
        </authorList>
    </citation>
    <scope>NUCLEOTIDE SEQUENCE</scope>
    <source>
        <strain evidence="2">NI907</strain>
    </source>
</reference>